<evidence type="ECO:0000313" key="3">
    <source>
        <dbReference type="EMBL" id="CAC5368245.1"/>
    </source>
</evidence>
<sequence length="513" mass="58338">MSRKIRRRDKKIEKLEGIIGEKQNELGQQKVEIKSFNKTCEKNESDLDRLKKDKRSLLVKVCRMSKQQHSSKFDQIREEHLFGIQNLKVDIASAAKQDRILELEDLNSILADDKIESFYDGKFSNEVRETIMTSLTECGVSQKKVNNVISIVLKNLTGKQLSRLPSAGVKSRLLIEAKRDAQKQVAEAMLNYEYDLPDLNDIGQGHKGNCLHQDATSKHHKHFQSFQITTPDKKTFSLGLNEVRSGDAASIMSSFKNIIYNLGQAAQNEPEIVSRLTCSIVSTMSDQGAANPLFNQQLKAFKESLLPDIVENCENLDNNTKAEMAKMSSFFCKMHIFVNMASEVDKCLQVFESNVCNGKNPYAFEWKESGASRLTRTASKALTLHGCEKSGVGQHFRTHLKERDIDNKLITFRDHRFNHLFYAAGATYHHLNDVIDFIESWSDPNDLLKSISFDVREKAFASGIRALGIIDKLIAGPFWRIIETSKNILDLNPTLCHLQKKNFRNCLLMYLHS</sequence>
<dbReference type="Proteomes" id="UP000507470">
    <property type="component" value="Unassembled WGS sequence"/>
</dbReference>
<dbReference type="PANTHER" id="PTHR11046:SF29">
    <property type="match status" value="1"/>
</dbReference>
<dbReference type="PANTHER" id="PTHR11046">
    <property type="entry name" value="OLIGORIBONUCLEASE, MITOCHONDRIAL"/>
    <property type="match status" value="1"/>
</dbReference>
<keyword evidence="1" id="KW-0540">Nuclease</keyword>
<name>A0A6J8AJ92_MYTCO</name>
<keyword evidence="1" id="KW-0378">Hydrolase</keyword>
<feature type="coiled-coil region" evidence="2">
    <location>
        <begin position="33"/>
        <end position="60"/>
    </location>
</feature>
<accession>A0A6J8AJ92</accession>
<proteinExistence type="predicted"/>
<dbReference type="AlphaFoldDB" id="A0A6J8AJ92"/>
<keyword evidence="2" id="KW-0175">Coiled coil</keyword>
<protein>
    <submittedName>
        <fullName evidence="3">Uncharacterized protein</fullName>
    </submittedName>
</protein>
<reference evidence="3 4" key="1">
    <citation type="submission" date="2020-06" db="EMBL/GenBank/DDBJ databases">
        <authorList>
            <person name="Li R."/>
            <person name="Bekaert M."/>
        </authorList>
    </citation>
    <scope>NUCLEOTIDE SEQUENCE [LARGE SCALE GENOMIC DNA]</scope>
    <source>
        <strain evidence="4">wild</strain>
    </source>
</reference>
<dbReference type="EMBL" id="CACVKT020001464">
    <property type="protein sequence ID" value="CAC5368245.1"/>
    <property type="molecule type" value="Genomic_DNA"/>
</dbReference>
<evidence type="ECO:0000313" key="4">
    <source>
        <dbReference type="Proteomes" id="UP000507470"/>
    </source>
</evidence>
<dbReference type="OrthoDB" id="10067847at2759"/>
<keyword evidence="4" id="KW-1185">Reference proteome</keyword>
<gene>
    <name evidence="3" type="ORF">MCOR_7852</name>
</gene>
<evidence type="ECO:0000256" key="2">
    <source>
        <dbReference type="SAM" id="Coils"/>
    </source>
</evidence>
<dbReference type="GO" id="GO:0000175">
    <property type="term" value="F:3'-5'-RNA exonuclease activity"/>
    <property type="evidence" value="ECO:0007669"/>
    <property type="project" value="InterPro"/>
</dbReference>
<evidence type="ECO:0000256" key="1">
    <source>
        <dbReference type="ARBA" id="ARBA00022722"/>
    </source>
</evidence>
<dbReference type="InterPro" id="IPR022894">
    <property type="entry name" value="Oligoribonuclease"/>
</dbReference>
<organism evidence="3 4">
    <name type="scientific">Mytilus coruscus</name>
    <name type="common">Sea mussel</name>
    <dbReference type="NCBI Taxonomy" id="42192"/>
    <lineage>
        <taxon>Eukaryota</taxon>
        <taxon>Metazoa</taxon>
        <taxon>Spiralia</taxon>
        <taxon>Lophotrochozoa</taxon>
        <taxon>Mollusca</taxon>
        <taxon>Bivalvia</taxon>
        <taxon>Autobranchia</taxon>
        <taxon>Pteriomorphia</taxon>
        <taxon>Mytilida</taxon>
        <taxon>Mytiloidea</taxon>
        <taxon>Mytilidae</taxon>
        <taxon>Mytilinae</taxon>
        <taxon>Mytilus</taxon>
    </lineage>
</organism>